<evidence type="ECO:0000256" key="1">
    <source>
        <dbReference type="ARBA" id="ARBA00023054"/>
    </source>
</evidence>
<keyword evidence="4" id="KW-1185">Reference proteome</keyword>
<comment type="caution">
    <text evidence="3">The sequence shown here is derived from an EMBL/GenBank/DDBJ whole genome shotgun (WGS) entry which is preliminary data.</text>
</comment>
<evidence type="ECO:0000313" key="3">
    <source>
        <dbReference type="EMBL" id="KAF5899664.1"/>
    </source>
</evidence>
<dbReference type="AlphaFoldDB" id="A0A8J4UH01"/>
<sequence>VREFHEKQCRRRAEWRCREETRLAQLRRDMEEHARRDKERVQFRENLLQHRLQEQQAKERLKQREEEAREERLQTLRNQVSIVAEADPERMMGQTEAWRTHLHPDKEDFVLQRPLYPLHTYTDTQ</sequence>
<reference evidence="3" key="1">
    <citation type="submission" date="2020-07" db="EMBL/GenBank/DDBJ databases">
        <title>Clarias magur genome sequencing, assembly and annotation.</title>
        <authorList>
            <person name="Kushwaha B."/>
            <person name="Kumar R."/>
            <person name="Das P."/>
            <person name="Joshi C.G."/>
            <person name="Kumar D."/>
            <person name="Nagpure N.S."/>
            <person name="Pandey M."/>
            <person name="Agarwal S."/>
            <person name="Srivastava S."/>
            <person name="Singh M."/>
            <person name="Sahoo L."/>
            <person name="Jayasankar P."/>
            <person name="Meher P.K."/>
            <person name="Koringa P.G."/>
            <person name="Iquebal M.A."/>
            <person name="Das S.P."/>
            <person name="Bit A."/>
            <person name="Patnaik S."/>
            <person name="Patel N."/>
            <person name="Shah T.M."/>
            <person name="Hinsu A."/>
            <person name="Jena J.K."/>
        </authorList>
    </citation>
    <scope>NUCLEOTIDE SEQUENCE</scope>
    <source>
        <strain evidence="3">CIFAMagur01</strain>
        <tissue evidence="3">Testis</tissue>
    </source>
</reference>
<protein>
    <submittedName>
        <fullName evidence="3">Coiled-coil domain-containing protein</fullName>
    </submittedName>
</protein>
<dbReference type="Proteomes" id="UP000727407">
    <property type="component" value="Unassembled WGS sequence"/>
</dbReference>
<keyword evidence="1 2" id="KW-0175">Coiled coil</keyword>
<organism evidence="3 4">
    <name type="scientific">Clarias magur</name>
    <name type="common">Asian catfish</name>
    <name type="synonym">Macropteronotus magur</name>
    <dbReference type="NCBI Taxonomy" id="1594786"/>
    <lineage>
        <taxon>Eukaryota</taxon>
        <taxon>Metazoa</taxon>
        <taxon>Chordata</taxon>
        <taxon>Craniata</taxon>
        <taxon>Vertebrata</taxon>
        <taxon>Euteleostomi</taxon>
        <taxon>Actinopterygii</taxon>
        <taxon>Neopterygii</taxon>
        <taxon>Teleostei</taxon>
        <taxon>Ostariophysi</taxon>
        <taxon>Siluriformes</taxon>
        <taxon>Clariidae</taxon>
        <taxon>Clarias</taxon>
    </lineage>
</organism>
<gene>
    <name evidence="3" type="ORF">DAT39_010614</name>
</gene>
<dbReference type="PANTHER" id="PTHR21549">
    <property type="entry name" value="MUTATED IN BLADDER CANCER 1"/>
    <property type="match status" value="1"/>
</dbReference>
<evidence type="ECO:0000313" key="4">
    <source>
        <dbReference type="Proteomes" id="UP000727407"/>
    </source>
</evidence>
<dbReference type="PANTHER" id="PTHR21549:SF1">
    <property type="entry name" value="COILED-COIL DOMAIN-CONTAINING PROTEIN 148"/>
    <property type="match status" value="1"/>
</dbReference>
<feature type="non-terminal residue" evidence="3">
    <location>
        <position position="1"/>
    </location>
</feature>
<dbReference type="EMBL" id="QNUK01000160">
    <property type="protein sequence ID" value="KAF5899664.1"/>
    <property type="molecule type" value="Genomic_DNA"/>
</dbReference>
<dbReference type="InterPro" id="IPR039902">
    <property type="entry name" value="CCDC148/CCDC112"/>
</dbReference>
<dbReference type="OrthoDB" id="448087at2759"/>
<name>A0A8J4UH01_CLAMG</name>
<accession>A0A8J4UH01</accession>
<evidence type="ECO:0000256" key="2">
    <source>
        <dbReference type="SAM" id="Coils"/>
    </source>
</evidence>
<feature type="coiled-coil region" evidence="2">
    <location>
        <begin position="44"/>
        <end position="78"/>
    </location>
</feature>
<feature type="non-terminal residue" evidence="3">
    <location>
        <position position="125"/>
    </location>
</feature>
<proteinExistence type="predicted"/>